<name>A0AAW2X0K1_9LAMI</name>
<sequence>MRYGVKLFKTQSPKIDEENRKMCDIPYASTVGNIQYVVQCIRPDIAFALSATSKYQEWYSDTSFQSDVHDAKSQTGFTFKQNGVVVAWKSSKHDTTTDSTTEAEYIVAFEAAKEVVWMKNYNQELSIAPSIVEPIVIFCDNNGAIVEGVEISLQIEAHS</sequence>
<evidence type="ECO:0000313" key="1">
    <source>
        <dbReference type="EMBL" id="KAL0445631.1"/>
    </source>
</evidence>
<dbReference type="PANTHER" id="PTHR11439">
    <property type="entry name" value="GAG-POL-RELATED RETROTRANSPOSON"/>
    <property type="match status" value="1"/>
</dbReference>
<dbReference type="PANTHER" id="PTHR11439:SF496">
    <property type="entry name" value="RNA-DIRECTED DNA POLYMERASE"/>
    <property type="match status" value="1"/>
</dbReference>
<reference evidence="1" key="2">
    <citation type="journal article" date="2024" name="Plant">
        <title>Genomic evolution and insights into agronomic trait innovations of Sesamum species.</title>
        <authorList>
            <person name="Miao H."/>
            <person name="Wang L."/>
            <person name="Qu L."/>
            <person name="Liu H."/>
            <person name="Sun Y."/>
            <person name="Le M."/>
            <person name="Wang Q."/>
            <person name="Wei S."/>
            <person name="Zheng Y."/>
            <person name="Lin W."/>
            <person name="Duan Y."/>
            <person name="Cao H."/>
            <person name="Xiong S."/>
            <person name="Wang X."/>
            <person name="Wei L."/>
            <person name="Li C."/>
            <person name="Ma Q."/>
            <person name="Ju M."/>
            <person name="Zhao R."/>
            <person name="Li G."/>
            <person name="Mu C."/>
            <person name="Tian Q."/>
            <person name="Mei H."/>
            <person name="Zhang T."/>
            <person name="Gao T."/>
            <person name="Zhang H."/>
        </authorList>
    </citation>
    <scope>NUCLEOTIDE SEQUENCE</scope>
    <source>
        <strain evidence="1">KEN1</strain>
    </source>
</reference>
<comment type="caution">
    <text evidence="1">The sequence shown here is derived from an EMBL/GenBank/DDBJ whole genome shotgun (WGS) entry which is preliminary data.</text>
</comment>
<dbReference type="AlphaFoldDB" id="A0AAW2X0K1"/>
<protein>
    <submittedName>
        <fullName evidence="1">Uncharacterized protein</fullName>
    </submittedName>
</protein>
<gene>
    <name evidence="1" type="ORF">Slati_1691000</name>
</gene>
<dbReference type="CDD" id="cd09272">
    <property type="entry name" value="RNase_HI_RT_Ty1"/>
    <property type="match status" value="1"/>
</dbReference>
<proteinExistence type="predicted"/>
<dbReference type="EMBL" id="JACGWN010000006">
    <property type="protein sequence ID" value="KAL0445631.1"/>
    <property type="molecule type" value="Genomic_DNA"/>
</dbReference>
<reference evidence="1" key="1">
    <citation type="submission" date="2020-06" db="EMBL/GenBank/DDBJ databases">
        <authorList>
            <person name="Li T."/>
            <person name="Hu X."/>
            <person name="Zhang T."/>
            <person name="Song X."/>
            <person name="Zhang H."/>
            <person name="Dai N."/>
            <person name="Sheng W."/>
            <person name="Hou X."/>
            <person name="Wei L."/>
        </authorList>
    </citation>
    <scope>NUCLEOTIDE SEQUENCE</scope>
    <source>
        <strain evidence="1">KEN1</strain>
        <tissue evidence="1">Leaf</tissue>
    </source>
</reference>
<accession>A0AAW2X0K1</accession>
<organism evidence="1">
    <name type="scientific">Sesamum latifolium</name>
    <dbReference type="NCBI Taxonomy" id="2727402"/>
    <lineage>
        <taxon>Eukaryota</taxon>
        <taxon>Viridiplantae</taxon>
        <taxon>Streptophyta</taxon>
        <taxon>Embryophyta</taxon>
        <taxon>Tracheophyta</taxon>
        <taxon>Spermatophyta</taxon>
        <taxon>Magnoliopsida</taxon>
        <taxon>eudicotyledons</taxon>
        <taxon>Gunneridae</taxon>
        <taxon>Pentapetalae</taxon>
        <taxon>asterids</taxon>
        <taxon>lamiids</taxon>
        <taxon>Lamiales</taxon>
        <taxon>Pedaliaceae</taxon>
        <taxon>Sesamum</taxon>
    </lineage>
</organism>